<dbReference type="GO" id="GO:0046452">
    <property type="term" value="P:dihydrofolate metabolic process"/>
    <property type="evidence" value="ECO:0007669"/>
    <property type="project" value="TreeGrafter"/>
</dbReference>
<dbReference type="EC" id="1.5.1.3" evidence="3 8"/>
<evidence type="ECO:0000256" key="6">
    <source>
        <dbReference type="ARBA" id="ARBA00023002"/>
    </source>
</evidence>
<dbReference type="GO" id="GO:0005829">
    <property type="term" value="C:cytosol"/>
    <property type="evidence" value="ECO:0007669"/>
    <property type="project" value="TreeGrafter"/>
</dbReference>
<dbReference type="GO" id="GO:0046654">
    <property type="term" value="P:tetrahydrofolate biosynthetic process"/>
    <property type="evidence" value="ECO:0007669"/>
    <property type="project" value="InterPro"/>
</dbReference>
<dbReference type="PROSITE" id="PS00075">
    <property type="entry name" value="DHFR_1"/>
    <property type="match status" value="1"/>
</dbReference>
<dbReference type="Proteomes" id="UP000622687">
    <property type="component" value="Unassembled WGS sequence"/>
</dbReference>
<dbReference type="InterPro" id="IPR012259">
    <property type="entry name" value="DHFR"/>
</dbReference>
<protein>
    <recommendedName>
        <fullName evidence="3 8">Dihydrofolate reductase</fullName>
        <ecNumber evidence="3 8">1.5.1.3</ecNumber>
    </recommendedName>
</protein>
<dbReference type="Gene3D" id="3.40.430.10">
    <property type="entry name" value="Dihydrofolate Reductase, subunit A"/>
    <property type="match status" value="1"/>
</dbReference>
<evidence type="ECO:0000256" key="3">
    <source>
        <dbReference type="ARBA" id="ARBA00012856"/>
    </source>
</evidence>
<dbReference type="PROSITE" id="PS51330">
    <property type="entry name" value="DHFR_2"/>
    <property type="match status" value="1"/>
</dbReference>
<evidence type="ECO:0000256" key="7">
    <source>
        <dbReference type="ARBA" id="ARBA00025067"/>
    </source>
</evidence>
<gene>
    <name evidence="11" type="ORF">I6U51_22735</name>
</gene>
<comment type="caution">
    <text evidence="11">The sequence shown here is derived from an EMBL/GenBank/DDBJ whole genome shotgun (WGS) entry which is preliminary data.</text>
</comment>
<evidence type="ECO:0000256" key="2">
    <source>
        <dbReference type="ARBA" id="ARBA00009539"/>
    </source>
</evidence>
<dbReference type="InterPro" id="IPR024072">
    <property type="entry name" value="DHFR-like_dom_sf"/>
</dbReference>
<sequence length="164" mass="19522">MLSFVVAISNNNVIGLDNKIPWYLPDDLKKFKEITTGKTKTMIMGRKTFESLPQILPDRHHVVLTRDKNYKVDDNRVTIVNNEEDLKKYIKDEKEYFVIGGEEIFSLLFPYTNKMYITEIDADIQGDTFFPKYDEKDWKVIELKKCKIDEDNKYEHLFKTLERK</sequence>
<evidence type="ECO:0000256" key="5">
    <source>
        <dbReference type="ARBA" id="ARBA00022857"/>
    </source>
</evidence>
<dbReference type="Pfam" id="PF00186">
    <property type="entry name" value="DHFR_1"/>
    <property type="match status" value="1"/>
</dbReference>
<dbReference type="PIRSF" id="PIRSF000194">
    <property type="entry name" value="DHFR"/>
    <property type="match status" value="1"/>
</dbReference>
<dbReference type="AlphaFoldDB" id="A0A934I0H0"/>
<dbReference type="GO" id="GO:0070401">
    <property type="term" value="F:NADP+ binding"/>
    <property type="evidence" value="ECO:0007669"/>
    <property type="project" value="UniProtKB-ARBA"/>
</dbReference>
<dbReference type="CDD" id="cd00209">
    <property type="entry name" value="DHFR"/>
    <property type="match status" value="1"/>
</dbReference>
<feature type="domain" description="DHFR" evidence="10">
    <location>
        <begin position="1"/>
        <end position="163"/>
    </location>
</feature>
<evidence type="ECO:0000313" key="11">
    <source>
        <dbReference type="EMBL" id="MBI6875494.1"/>
    </source>
</evidence>
<dbReference type="GO" id="GO:0006730">
    <property type="term" value="P:one-carbon metabolic process"/>
    <property type="evidence" value="ECO:0007669"/>
    <property type="project" value="UniProtKB-KW"/>
</dbReference>
<evidence type="ECO:0000313" key="12">
    <source>
        <dbReference type="Proteomes" id="UP000622687"/>
    </source>
</evidence>
<evidence type="ECO:0000256" key="1">
    <source>
        <dbReference type="ARBA" id="ARBA00004903"/>
    </source>
</evidence>
<comment type="function">
    <text evidence="7 8">Key enzyme in folate metabolism. Catalyzes an essential reaction for de novo glycine and purine synthesis, and for DNA precursor synthesis.</text>
</comment>
<name>A0A934I0H0_9CLOT</name>
<accession>A0A934I0H0</accession>
<proteinExistence type="inferred from homology"/>
<keyword evidence="12" id="KW-1185">Reference proteome</keyword>
<reference evidence="11" key="1">
    <citation type="submission" date="2020-12" db="EMBL/GenBank/DDBJ databases">
        <title>Clostridium thailandense sp. nov., a novel acetogenic bacterium isolated from peat land soil in Thailand.</title>
        <authorList>
            <person name="Chaikitkaew S."/>
            <person name="Birkeland N.K."/>
        </authorList>
    </citation>
    <scope>NUCLEOTIDE SEQUENCE</scope>
    <source>
        <strain evidence="11">DSM 17425</strain>
    </source>
</reference>
<keyword evidence="5 8" id="KW-0521">NADP</keyword>
<dbReference type="EMBL" id="JAEEGB010000045">
    <property type="protein sequence ID" value="MBI6875494.1"/>
    <property type="molecule type" value="Genomic_DNA"/>
</dbReference>
<dbReference type="InterPro" id="IPR001796">
    <property type="entry name" value="DHFR_dom"/>
</dbReference>
<comment type="similarity">
    <text evidence="2 8 9">Belongs to the dihydrofolate reductase family.</text>
</comment>
<dbReference type="PANTHER" id="PTHR48069:SF3">
    <property type="entry name" value="DIHYDROFOLATE REDUCTASE"/>
    <property type="match status" value="1"/>
</dbReference>
<dbReference type="PANTHER" id="PTHR48069">
    <property type="entry name" value="DIHYDROFOLATE REDUCTASE"/>
    <property type="match status" value="1"/>
</dbReference>
<dbReference type="GO" id="GO:0004146">
    <property type="term" value="F:dihydrofolate reductase activity"/>
    <property type="evidence" value="ECO:0007669"/>
    <property type="project" value="UniProtKB-EC"/>
</dbReference>
<evidence type="ECO:0000256" key="9">
    <source>
        <dbReference type="RuleBase" id="RU004474"/>
    </source>
</evidence>
<keyword evidence="4 8" id="KW-0554">One-carbon metabolism</keyword>
<dbReference type="SUPFAM" id="SSF53597">
    <property type="entry name" value="Dihydrofolate reductase-like"/>
    <property type="match status" value="1"/>
</dbReference>
<evidence type="ECO:0000256" key="4">
    <source>
        <dbReference type="ARBA" id="ARBA00022563"/>
    </source>
</evidence>
<dbReference type="InterPro" id="IPR017925">
    <property type="entry name" value="DHFR_CS"/>
</dbReference>
<dbReference type="PRINTS" id="PR00070">
    <property type="entry name" value="DHFR"/>
</dbReference>
<evidence type="ECO:0000256" key="8">
    <source>
        <dbReference type="PIRNR" id="PIRNR000194"/>
    </source>
</evidence>
<comment type="catalytic activity">
    <reaction evidence="8">
        <text>(6S)-5,6,7,8-tetrahydrofolate + NADP(+) = 7,8-dihydrofolate + NADPH + H(+)</text>
        <dbReference type="Rhea" id="RHEA:15009"/>
        <dbReference type="ChEBI" id="CHEBI:15378"/>
        <dbReference type="ChEBI" id="CHEBI:57451"/>
        <dbReference type="ChEBI" id="CHEBI:57453"/>
        <dbReference type="ChEBI" id="CHEBI:57783"/>
        <dbReference type="ChEBI" id="CHEBI:58349"/>
        <dbReference type="EC" id="1.5.1.3"/>
    </reaction>
</comment>
<dbReference type="FunFam" id="3.40.430.10:FF:000001">
    <property type="entry name" value="Dihydrofolate reductase"/>
    <property type="match status" value="1"/>
</dbReference>
<dbReference type="GO" id="GO:0046655">
    <property type="term" value="P:folic acid metabolic process"/>
    <property type="evidence" value="ECO:0007669"/>
    <property type="project" value="TreeGrafter"/>
</dbReference>
<evidence type="ECO:0000259" key="10">
    <source>
        <dbReference type="PROSITE" id="PS51330"/>
    </source>
</evidence>
<dbReference type="RefSeq" id="WP_211144836.1">
    <property type="nucleotide sequence ID" value="NZ_JAEEGB010000045.1"/>
</dbReference>
<comment type="pathway">
    <text evidence="1 8">Cofactor biosynthesis; tetrahydrofolate biosynthesis; 5,6,7,8-tetrahydrofolate from 7,8-dihydrofolate: step 1/1.</text>
</comment>
<keyword evidence="6 8" id="KW-0560">Oxidoreductase</keyword>
<organism evidence="11 12">
    <name type="scientific">Clostridium aciditolerans</name>
    <dbReference type="NCBI Taxonomy" id="339861"/>
    <lineage>
        <taxon>Bacteria</taxon>
        <taxon>Bacillati</taxon>
        <taxon>Bacillota</taxon>
        <taxon>Clostridia</taxon>
        <taxon>Eubacteriales</taxon>
        <taxon>Clostridiaceae</taxon>
        <taxon>Clostridium</taxon>
    </lineage>
</organism>